<proteinExistence type="predicted"/>
<reference evidence="1 2" key="1">
    <citation type="submission" date="2019-06" db="EMBL/GenBank/DDBJ databases">
        <title>A comparative genomics study of ostrich specific Mycoplasmas.</title>
        <authorList>
            <person name="Botes A."/>
            <person name="Nel T."/>
        </authorList>
    </citation>
    <scope>NUCLEOTIDE SEQUENCE [LARGE SCALE GENOMIC DNA]</scope>
    <source>
        <strain evidence="1 2">Ms01</strain>
    </source>
</reference>
<dbReference type="Proteomes" id="UP000317904">
    <property type="component" value="Unassembled WGS sequence"/>
</dbReference>
<evidence type="ECO:0000313" key="1">
    <source>
        <dbReference type="EMBL" id="TPI01558.1"/>
    </source>
</evidence>
<dbReference type="EMBL" id="VFSY01000025">
    <property type="protein sequence ID" value="TPI01558.1"/>
    <property type="molecule type" value="Genomic_DNA"/>
</dbReference>
<gene>
    <name evidence="1" type="ORF">FJM01_02225</name>
</gene>
<organism evidence="1 2">
    <name type="scientific">Mycoplasma struthionis</name>
    <dbReference type="NCBI Taxonomy" id="538220"/>
    <lineage>
        <taxon>Bacteria</taxon>
        <taxon>Bacillati</taxon>
        <taxon>Mycoplasmatota</taxon>
        <taxon>Mollicutes</taxon>
        <taxon>Mycoplasmataceae</taxon>
        <taxon>Mycoplasma</taxon>
    </lineage>
</organism>
<evidence type="ECO:0000313" key="2">
    <source>
        <dbReference type="Proteomes" id="UP000317904"/>
    </source>
</evidence>
<protein>
    <submittedName>
        <fullName evidence="1">Uncharacterized protein</fullName>
    </submittedName>
</protein>
<dbReference type="AlphaFoldDB" id="A0A502M3M2"/>
<accession>A0A502M3M2</accession>
<dbReference type="RefSeq" id="WP_140701162.1">
    <property type="nucleotide sequence ID" value="NZ_VFSY01000025.1"/>
</dbReference>
<name>A0A502M3M2_9MOLU</name>
<comment type="caution">
    <text evidence="1">The sequence shown here is derived from an EMBL/GenBank/DDBJ whole genome shotgun (WGS) entry which is preliminary data.</text>
</comment>
<sequence length="68" mass="7639">MSIKEFTVEYHAMQEIKLKAIDISGLATKAEIIKNALPFAIEKFTGEYTPIVNSVTDLFNKIPKPARN</sequence>